<comment type="caution">
    <text evidence="1">The sequence shown here is derived from an EMBL/GenBank/DDBJ whole genome shotgun (WGS) entry which is preliminary data.</text>
</comment>
<keyword evidence="2" id="KW-1185">Reference proteome</keyword>
<dbReference type="AlphaFoldDB" id="A0A5N6LHU5"/>
<sequence length="108" mass="12565">MKSYPYCKGSMELQAWTRIYLGVQGKHEDKVSPPVREVEPDIDSKFRDEISLTRGDCDIQYPIVRQVRTMTGIRWPTNQYENNMKAGCLVESVSEEIQFKHYCSVISE</sequence>
<dbReference type="Proteomes" id="UP000326396">
    <property type="component" value="Unassembled WGS sequence"/>
</dbReference>
<evidence type="ECO:0000313" key="1">
    <source>
        <dbReference type="EMBL" id="KAD1716233.1"/>
    </source>
</evidence>
<proteinExistence type="predicted"/>
<gene>
    <name evidence="1" type="ORF">E3N88_42410</name>
</gene>
<name>A0A5N6LHU5_9ASTR</name>
<reference evidence="1 2" key="1">
    <citation type="submission" date="2019-05" db="EMBL/GenBank/DDBJ databases">
        <title>Mikania micrantha, genome provides insights into the molecular mechanism of rapid growth.</title>
        <authorList>
            <person name="Liu B."/>
        </authorList>
    </citation>
    <scope>NUCLEOTIDE SEQUENCE [LARGE SCALE GENOMIC DNA]</scope>
    <source>
        <strain evidence="1">NLD-2019</strain>
        <tissue evidence="1">Leaf</tissue>
    </source>
</reference>
<dbReference type="EMBL" id="SZYD01000551">
    <property type="protein sequence ID" value="KAD1716233.1"/>
    <property type="molecule type" value="Genomic_DNA"/>
</dbReference>
<evidence type="ECO:0000313" key="2">
    <source>
        <dbReference type="Proteomes" id="UP000326396"/>
    </source>
</evidence>
<organism evidence="1 2">
    <name type="scientific">Mikania micrantha</name>
    <name type="common">bitter vine</name>
    <dbReference type="NCBI Taxonomy" id="192012"/>
    <lineage>
        <taxon>Eukaryota</taxon>
        <taxon>Viridiplantae</taxon>
        <taxon>Streptophyta</taxon>
        <taxon>Embryophyta</taxon>
        <taxon>Tracheophyta</taxon>
        <taxon>Spermatophyta</taxon>
        <taxon>Magnoliopsida</taxon>
        <taxon>eudicotyledons</taxon>
        <taxon>Gunneridae</taxon>
        <taxon>Pentapetalae</taxon>
        <taxon>asterids</taxon>
        <taxon>campanulids</taxon>
        <taxon>Asterales</taxon>
        <taxon>Asteraceae</taxon>
        <taxon>Asteroideae</taxon>
        <taxon>Heliantheae alliance</taxon>
        <taxon>Eupatorieae</taxon>
        <taxon>Mikania</taxon>
    </lineage>
</organism>
<protein>
    <submittedName>
        <fullName evidence="1">Uncharacterized protein</fullName>
    </submittedName>
</protein>
<accession>A0A5N6LHU5</accession>